<accession>A0A7M1QXF9</accession>
<sequence length="118" mass="12883">MYAVDYDWLWARPPHNDGTPATVRLTLTDGRRTIARDAVDAWFASVGASEGGAFGYAGWVVVEKEAKPGRVVLEITSGGEDVADGIDDGTDTVYQEIIRDSDLGVKWEQLPRVKTSRA</sequence>
<keyword evidence="2" id="KW-1185">Reference proteome</keyword>
<protein>
    <submittedName>
        <fullName evidence="1">Uncharacterized protein</fullName>
    </submittedName>
</protein>
<organism evidence="1 2">
    <name type="scientific">Trueperella pecoris</name>
    <dbReference type="NCBI Taxonomy" id="2733571"/>
    <lineage>
        <taxon>Bacteria</taxon>
        <taxon>Bacillati</taxon>
        <taxon>Actinomycetota</taxon>
        <taxon>Actinomycetes</taxon>
        <taxon>Actinomycetales</taxon>
        <taxon>Actinomycetaceae</taxon>
        <taxon>Trueperella</taxon>
    </lineage>
</organism>
<dbReference type="EMBL" id="CP063213">
    <property type="protein sequence ID" value="QOR46699.1"/>
    <property type="molecule type" value="Genomic_DNA"/>
</dbReference>
<reference evidence="1 2" key="1">
    <citation type="submission" date="2020-10" db="EMBL/GenBank/DDBJ databases">
        <title>Trueperella pecoris sp. nov. isolated from bovine and porcine specimens.</title>
        <authorList>
            <person name="Schoenecker L."/>
            <person name="Schnydrig P."/>
            <person name="Brodard I."/>
            <person name="Thomann A."/>
            <person name="Hemphill A."/>
            <person name="Rodriguez-Campos S."/>
            <person name="Perreten V."/>
            <person name="Jores J."/>
            <person name="Kittl S."/>
        </authorList>
    </citation>
    <scope>NUCLEOTIDE SEQUENCE [LARGE SCALE GENOMIC DNA]</scope>
    <source>
        <strain evidence="1 2">15A0121</strain>
    </source>
</reference>
<dbReference type="Proteomes" id="UP000595053">
    <property type="component" value="Chromosome"/>
</dbReference>
<name>A0A7M1QXF9_9ACTO</name>
<evidence type="ECO:0000313" key="1">
    <source>
        <dbReference type="EMBL" id="QOR46699.1"/>
    </source>
</evidence>
<dbReference type="AlphaFoldDB" id="A0A7M1QXF9"/>
<proteinExistence type="predicted"/>
<evidence type="ECO:0000313" key="2">
    <source>
        <dbReference type="Proteomes" id="UP000595053"/>
    </source>
</evidence>
<gene>
    <name evidence="1" type="ORF">INS88_09735</name>
</gene>